<comment type="caution">
    <text evidence="11">The sequence shown here is derived from an EMBL/GenBank/DDBJ whole genome shotgun (WGS) entry which is preliminary data.</text>
</comment>
<dbReference type="GO" id="GO:0030246">
    <property type="term" value="F:carbohydrate binding"/>
    <property type="evidence" value="ECO:0007669"/>
    <property type="project" value="TreeGrafter"/>
</dbReference>
<sequence length="647" mass="70484">MLRPQDGPTRESTRLDGVWRFRADPDGTGRDAAWSRGVPDAGRMPVPSSYGDVLPGSGLRQHVGDVWYEREVWVPSGWRGRRVLLRFDAAAHEATVWVNGVEVARHVGGYLPFEADVTDAAPAGEPARVVVRVGNELTLATIPPGVVETTASGRRQRYFHDFLHYSGLHRSVWLSAVPPVRFDTLDVATELAPTGEPPPVERATGEGGPVARAARRDATVRVRAGVAGDASGAVVTAVLLDADEREVARDAGDAGAAIELAVPDAHPWAPGDGYRYLLRLELRDAAGDLLDAYATRVGIRTVRVDGARLLVNDVPVRLRGFGRHEDHPVRGKGHDDVLAVHDHELLGWFGANSFRTSHYPYAEEVLDLADEDGLLVISESPAVGQNAVFSGGRLGAETFGEGPDLIGADAQAAHARVLRELLARDALHPSVIAWSIANEPASSTDAAERYFAPLVDLVRELDPSRPVTFANETSNRPGRCRVTPMVDLLLVNRYLGWYVDTGDLVSAEEHLRAELAAWAELGKPIVVSEFGADAVAGVHHLDPEPWSEEYQRDLVAMSTRVFDTVPAVIGEHVWNLADFATAPGLIRVDGNRKGVLTRQRQPKAAAWALRERWRAAAERERAAATGRDEDHRRNHQKGSDRDRPDTP</sequence>
<dbReference type="InterPro" id="IPR023230">
    <property type="entry name" value="Glyco_hydro_2_CS"/>
</dbReference>
<feature type="region of interest" description="Disordered" evidence="7">
    <location>
        <begin position="191"/>
        <end position="212"/>
    </location>
</feature>
<dbReference type="Gene3D" id="2.60.40.10">
    <property type="entry name" value="Immunoglobulins"/>
    <property type="match status" value="1"/>
</dbReference>
<gene>
    <name evidence="11" type="ORF">EDD28_2883</name>
</gene>
<dbReference type="PANTHER" id="PTHR10066:SF67">
    <property type="entry name" value="BETA-GLUCURONIDASE"/>
    <property type="match status" value="1"/>
</dbReference>
<dbReference type="OrthoDB" id="9762066at2"/>
<comment type="similarity">
    <text evidence="1 6">Belongs to the glycosyl hydrolase 2 family.</text>
</comment>
<dbReference type="InterPro" id="IPR008979">
    <property type="entry name" value="Galactose-bd-like_sf"/>
</dbReference>
<feature type="domain" description="Glycosyl hydrolases family 2 sugar binding" evidence="10">
    <location>
        <begin position="14"/>
        <end position="178"/>
    </location>
</feature>
<evidence type="ECO:0000256" key="3">
    <source>
        <dbReference type="ARBA" id="ARBA00016205"/>
    </source>
</evidence>
<evidence type="ECO:0000256" key="5">
    <source>
        <dbReference type="ARBA" id="ARBA00023295"/>
    </source>
</evidence>
<keyword evidence="12" id="KW-1185">Reference proteome</keyword>
<evidence type="ECO:0000259" key="9">
    <source>
        <dbReference type="Pfam" id="PF02836"/>
    </source>
</evidence>
<dbReference type="GO" id="GO:0019391">
    <property type="term" value="P:glucuronoside catabolic process"/>
    <property type="evidence" value="ECO:0007669"/>
    <property type="project" value="TreeGrafter"/>
</dbReference>
<evidence type="ECO:0000313" key="12">
    <source>
        <dbReference type="Proteomes" id="UP000275356"/>
    </source>
</evidence>
<dbReference type="GO" id="GO:0004566">
    <property type="term" value="F:beta-glucuronidase activity"/>
    <property type="evidence" value="ECO:0007669"/>
    <property type="project" value="UniProtKB-EC"/>
</dbReference>
<name>A0A3N2D113_9MICO</name>
<dbReference type="AlphaFoldDB" id="A0A3N2D113"/>
<organism evidence="11 12">
    <name type="scientific">Salana multivorans</name>
    <dbReference type="NCBI Taxonomy" id="120377"/>
    <lineage>
        <taxon>Bacteria</taxon>
        <taxon>Bacillati</taxon>
        <taxon>Actinomycetota</taxon>
        <taxon>Actinomycetes</taxon>
        <taxon>Micrococcales</taxon>
        <taxon>Beutenbergiaceae</taxon>
        <taxon>Salana</taxon>
    </lineage>
</organism>
<evidence type="ECO:0000256" key="1">
    <source>
        <dbReference type="ARBA" id="ARBA00007401"/>
    </source>
</evidence>
<dbReference type="PRINTS" id="PR00132">
    <property type="entry name" value="GLHYDRLASE2"/>
</dbReference>
<dbReference type="EMBL" id="RKHQ01000002">
    <property type="protein sequence ID" value="ROR93469.1"/>
    <property type="molecule type" value="Genomic_DNA"/>
</dbReference>
<proteinExistence type="inferred from homology"/>
<protein>
    <recommendedName>
        <fullName evidence="3">Beta-glucuronidase</fullName>
        <ecNumber evidence="2">3.2.1.31</ecNumber>
    </recommendedName>
</protein>
<dbReference type="InterPro" id="IPR006104">
    <property type="entry name" value="Glyco_hydro_2_N"/>
</dbReference>
<dbReference type="PROSITE" id="PS00719">
    <property type="entry name" value="GLYCOSYL_HYDROL_F2_1"/>
    <property type="match status" value="1"/>
</dbReference>
<dbReference type="SUPFAM" id="SSF49785">
    <property type="entry name" value="Galactose-binding domain-like"/>
    <property type="match status" value="1"/>
</dbReference>
<dbReference type="Gene3D" id="3.20.20.80">
    <property type="entry name" value="Glycosidases"/>
    <property type="match status" value="1"/>
</dbReference>
<dbReference type="GO" id="GO:0005975">
    <property type="term" value="P:carbohydrate metabolic process"/>
    <property type="evidence" value="ECO:0007669"/>
    <property type="project" value="InterPro"/>
</dbReference>
<dbReference type="Proteomes" id="UP000275356">
    <property type="component" value="Unassembled WGS sequence"/>
</dbReference>
<dbReference type="Pfam" id="PF02837">
    <property type="entry name" value="Glyco_hydro_2_N"/>
    <property type="match status" value="1"/>
</dbReference>
<dbReference type="InterPro" id="IPR006102">
    <property type="entry name" value="Ig-like_GH2"/>
</dbReference>
<dbReference type="InterPro" id="IPR013783">
    <property type="entry name" value="Ig-like_fold"/>
</dbReference>
<dbReference type="PANTHER" id="PTHR10066">
    <property type="entry name" value="BETA-GLUCURONIDASE"/>
    <property type="match status" value="1"/>
</dbReference>
<evidence type="ECO:0000256" key="7">
    <source>
        <dbReference type="SAM" id="MobiDB-lite"/>
    </source>
</evidence>
<dbReference type="SUPFAM" id="SSF49303">
    <property type="entry name" value="beta-Galactosidase/glucuronidase domain"/>
    <property type="match status" value="1"/>
</dbReference>
<dbReference type="InterPro" id="IPR017853">
    <property type="entry name" value="GH"/>
</dbReference>
<dbReference type="Pfam" id="PF00703">
    <property type="entry name" value="Glyco_hydro_2"/>
    <property type="match status" value="1"/>
</dbReference>
<feature type="region of interest" description="Disordered" evidence="7">
    <location>
        <begin position="618"/>
        <end position="647"/>
    </location>
</feature>
<evidence type="ECO:0000256" key="2">
    <source>
        <dbReference type="ARBA" id="ARBA00012761"/>
    </source>
</evidence>
<evidence type="ECO:0000313" key="11">
    <source>
        <dbReference type="EMBL" id="ROR93469.1"/>
    </source>
</evidence>
<evidence type="ECO:0000256" key="4">
    <source>
        <dbReference type="ARBA" id="ARBA00022801"/>
    </source>
</evidence>
<dbReference type="EC" id="3.2.1.31" evidence="2"/>
<dbReference type="Pfam" id="PF02836">
    <property type="entry name" value="Glyco_hydro_2_C"/>
    <property type="match status" value="1"/>
</dbReference>
<accession>A0A3N2D113</accession>
<evidence type="ECO:0000256" key="6">
    <source>
        <dbReference type="RuleBase" id="RU361154"/>
    </source>
</evidence>
<evidence type="ECO:0000259" key="10">
    <source>
        <dbReference type="Pfam" id="PF02837"/>
    </source>
</evidence>
<dbReference type="RefSeq" id="WP_123740427.1">
    <property type="nucleotide sequence ID" value="NZ_RKHQ01000002.1"/>
</dbReference>
<keyword evidence="5 6" id="KW-0326">Glycosidase</keyword>
<feature type="domain" description="Glycoside hydrolase family 2 catalytic" evidence="9">
    <location>
        <begin position="302"/>
        <end position="614"/>
    </location>
</feature>
<feature type="domain" description="Glycoside hydrolase family 2 immunoglobulin-like beta-sandwich" evidence="8">
    <location>
        <begin position="221"/>
        <end position="300"/>
    </location>
</feature>
<dbReference type="NCBIfam" id="NF007538">
    <property type="entry name" value="PRK10150.1"/>
    <property type="match status" value="1"/>
</dbReference>
<keyword evidence="4 6" id="KW-0378">Hydrolase</keyword>
<reference evidence="11 12" key="1">
    <citation type="submission" date="2018-11" db="EMBL/GenBank/DDBJ databases">
        <title>Sequencing the genomes of 1000 actinobacteria strains.</title>
        <authorList>
            <person name="Klenk H.-P."/>
        </authorList>
    </citation>
    <scope>NUCLEOTIDE SEQUENCE [LARGE SCALE GENOMIC DNA]</scope>
    <source>
        <strain evidence="11 12">DSM 13521</strain>
    </source>
</reference>
<dbReference type="InterPro" id="IPR006103">
    <property type="entry name" value="Glyco_hydro_2_cat"/>
</dbReference>
<dbReference type="InterPro" id="IPR036156">
    <property type="entry name" value="Beta-gal/glucu_dom_sf"/>
</dbReference>
<dbReference type="SUPFAM" id="SSF51445">
    <property type="entry name" value="(Trans)glycosidases"/>
    <property type="match status" value="1"/>
</dbReference>
<dbReference type="FunFam" id="3.20.20.80:FF:000080">
    <property type="entry name" value="Beta-glucuronidase UidA"/>
    <property type="match status" value="1"/>
</dbReference>
<dbReference type="InterPro" id="IPR006101">
    <property type="entry name" value="Glyco_hydro_2"/>
</dbReference>
<dbReference type="Gene3D" id="2.60.120.260">
    <property type="entry name" value="Galactose-binding domain-like"/>
    <property type="match status" value="1"/>
</dbReference>
<evidence type="ECO:0000259" key="8">
    <source>
        <dbReference type="Pfam" id="PF00703"/>
    </source>
</evidence>